<reference evidence="2 3" key="1">
    <citation type="submission" date="2019-05" db="EMBL/GenBank/DDBJ databases">
        <title>Emergence of the Ug99 lineage of the wheat stem rust pathogen through somatic hybridization.</title>
        <authorList>
            <person name="Li F."/>
            <person name="Upadhyaya N.M."/>
            <person name="Sperschneider J."/>
            <person name="Matny O."/>
            <person name="Nguyen-Phuc H."/>
            <person name="Mago R."/>
            <person name="Raley C."/>
            <person name="Miller M.E."/>
            <person name="Silverstein K.A.T."/>
            <person name="Henningsen E."/>
            <person name="Hirsch C.D."/>
            <person name="Visser B."/>
            <person name="Pretorius Z.A."/>
            <person name="Steffenson B.J."/>
            <person name="Schwessinger B."/>
            <person name="Dodds P.N."/>
            <person name="Figueroa M."/>
        </authorList>
    </citation>
    <scope>NUCLEOTIDE SEQUENCE [LARGE SCALE GENOMIC DNA]</scope>
    <source>
        <strain evidence="2 3">Ug99</strain>
    </source>
</reference>
<accession>A0A5B0RC59</accession>
<dbReference type="AlphaFoldDB" id="A0A5B0RC59"/>
<comment type="caution">
    <text evidence="2">The sequence shown here is derived from an EMBL/GenBank/DDBJ whole genome shotgun (WGS) entry which is preliminary data.</text>
</comment>
<proteinExistence type="predicted"/>
<feature type="compositionally biased region" description="Polar residues" evidence="1">
    <location>
        <begin position="58"/>
        <end position="69"/>
    </location>
</feature>
<feature type="region of interest" description="Disordered" evidence="1">
    <location>
        <begin position="58"/>
        <end position="100"/>
    </location>
</feature>
<name>A0A5B0RC59_PUCGR</name>
<evidence type="ECO:0000313" key="2">
    <source>
        <dbReference type="EMBL" id="KAA1122364.1"/>
    </source>
</evidence>
<evidence type="ECO:0000256" key="1">
    <source>
        <dbReference type="SAM" id="MobiDB-lite"/>
    </source>
</evidence>
<dbReference type="Proteomes" id="UP000325313">
    <property type="component" value="Unassembled WGS sequence"/>
</dbReference>
<dbReference type="EMBL" id="VDEP01000236">
    <property type="protein sequence ID" value="KAA1122364.1"/>
    <property type="molecule type" value="Genomic_DNA"/>
</dbReference>
<sequence>MMLHSCWVDWKLLGVFLGFLLWPFIPPLPLGHLPPPPSAGFCARVLCSSSSPTEETVSLQSIHQSVSHTSVKHQPLDPITSPTNPKPTHTYKNAVSQSPS</sequence>
<protein>
    <submittedName>
        <fullName evidence="2">Uncharacterized protein</fullName>
    </submittedName>
</protein>
<organism evidence="2 3">
    <name type="scientific">Puccinia graminis f. sp. tritici</name>
    <dbReference type="NCBI Taxonomy" id="56615"/>
    <lineage>
        <taxon>Eukaryota</taxon>
        <taxon>Fungi</taxon>
        <taxon>Dikarya</taxon>
        <taxon>Basidiomycota</taxon>
        <taxon>Pucciniomycotina</taxon>
        <taxon>Pucciniomycetes</taxon>
        <taxon>Pucciniales</taxon>
        <taxon>Pucciniaceae</taxon>
        <taxon>Puccinia</taxon>
    </lineage>
</organism>
<evidence type="ECO:0000313" key="3">
    <source>
        <dbReference type="Proteomes" id="UP000325313"/>
    </source>
</evidence>
<gene>
    <name evidence="2" type="ORF">PGTUg99_037091</name>
</gene>
<feature type="compositionally biased region" description="Polar residues" evidence="1">
    <location>
        <begin position="80"/>
        <end position="100"/>
    </location>
</feature>